<reference evidence="5 6" key="1">
    <citation type="submission" date="2014-12" db="EMBL/GenBank/DDBJ databases">
        <title>Draft genome sequences of 29 type strains of Enterococci.</title>
        <authorList>
            <person name="Zhong Z."/>
            <person name="Sun Z."/>
            <person name="Liu W."/>
            <person name="Zhang W."/>
            <person name="Zhang H."/>
        </authorList>
    </citation>
    <scope>NUCLEOTIDE SEQUENCE [LARGE SCALE GENOMIC DNA]</scope>
    <source>
        <strain evidence="5 6">DSM 22802</strain>
    </source>
</reference>
<evidence type="ECO:0000313" key="6">
    <source>
        <dbReference type="Proteomes" id="UP000183700"/>
    </source>
</evidence>
<name>A0A1L8SR71_9ENTE</name>
<dbReference type="SUPFAM" id="SSF63817">
    <property type="entry name" value="Sortase"/>
    <property type="match status" value="1"/>
</dbReference>
<dbReference type="Proteomes" id="UP000183700">
    <property type="component" value="Unassembled WGS sequence"/>
</dbReference>
<keyword evidence="3" id="KW-0175">Coiled coil</keyword>
<dbReference type="RefSeq" id="WP_071863159.1">
    <property type="nucleotide sequence ID" value="NZ_CP151540.1"/>
</dbReference>
<feature type="active site" description="Acyl-thioester intermediate" evidence="2">
    <location>
        <position position="213"/>
    </location>
</feature>
<sequence>MKKKPRFILDIVMFCVLIGGTIAVLYPFVSDVVMNFWDQQVINYYQKKANEENQEALEKEQLRLEQENQRIAKEARPGADPFSQKKPAAEQPTKDYFETHTIAILRIPKIHVELPIFDETNEAFLKRGTALLEGTSYPNGGASTHTVITGHRGLMEAKLFNDLPKLKKKNQFYIEINRRTLAYQVDQIETIEPTEIEALDIIKGKDYVTLLTCTPYGINSHRLLVRGRRIPFKAEMKKEIHKANQNKKVFNVAIIIGSILLLLLIGKLIKNKFKKRSIQN</sequence>
<dbReference type="InterPro" id="IPR023365">
    <property type="entry name" value="Sortase_dom-sf"/>
</dbReference>
<evidence type="ECO:0000256" key="1">
    <source>
        <dbReference type="ARBA" id="ARBA00022801"/>
    </source>
</evidence>
<dbReference type="STRING" id="319970.RV00_GL000809"/>
<keyword evidence="4" id="KW-1133">Transmembrane helix</keyword>
<keyword evidence="6" id="KW-1185">Reference proteome</keyword>
<dbReference type="Pfam" id="PF04203">
    <property type="entry name" value="Sortase"/>
    <property type="match status" value="1"/>
</dbReference>
<dbReference type="InterPro" id="IPR005754">
    <property type="entry name" value="Sortase"/>
</dbReference>
<evidence type="ECO:0000256" key="2">
    <source>
        <dbReference type="PIRSR" id="PIRSR605754-1"/>
    </source>
</evidence>
<dbReference type="EMBL" id="JXKM01000013">
    <property type="protein sequence ID" value="OJG34589.1"/>
    <property type="molecule type" value="Genomic_DNA"/>
</dbReference>
<dbReference type="Gene3D" id="2.40.260.10">
    <property type="entry name" value="Sortase"/>
    <property type="match status" value="1"/>
</dbReference>
<dbReference type="GO" id="GO:0016787">
    <property type="term" value="F:hydrolase activity"/>
    <property type="evidence" value="ECO:0007669"/>
    <property type="project" value="UniProtKB-KW"/>
</dbReference>
<comment type="caution">
    <text evidence="5">The sequence shown here is derived from an EMBL/GenBank/DDBJ whole genome shotgun (WGS) entry which is preliminary data.</text>
</comment>
<evidence type="ECO:0000256" key="3">
    <source>
        <dbReference type="SAM" id="Coils"/>
    </source>
</evidence>
<feature type="coiled-coil region" evidence="3">
    <location>
        <begin position="47"/>
        <end position="74"/>
    </location>
</feature>
<dbReference type="AlphaFoldDB" id="A0A1L8SR71"/>
<proteinExistence type="predicted"/>
<keyword evidence="1" id="KW-0378">Hydrolase</keyword>
<feature type="active site" description="Proton donor/acceptor" evidence="2">
    <location>
        <position position="151"/>
    </location>
</feature>
<keyword evidence="4" id="KW-0812">Transmembrane</keyword>
<dbReference type="CDD" id="cd05827">
    <property type="entry name" value="Sortase_C"/>
    <property type="match status" value="1"/>
</dbReference>
<dbReference type="NCBIfam" id="TIGR01076">
    <property type="entry name" value="sortase_fam"/>
    <property type="match status" value="1"/>
</dbReference>
<evidence type="ECO:0000313" key="5">
    <source>
        <dbReference type="EMBL" id="OJG34589.1"/>
    </source>
</evidence>
<keyword evidence="4" id="KW-0472">Membrane</keyword>
<protein>
    <submittedName>
        <fullName evidence="5">Sortase</fullName>
    </submittedName>
</protein>
<dbReference type="NCBIfam" id="NF033745">
    <property type="entry name" value="class_C_sortase"/>
    <property type="match status" value="1"/>
</dbReference>
<feature type="transmembrane region" description="Helical" evidence="4">
    <location>
        <begin position="7"/>
        <end position="29"/>
    </location>
</feature>
<evidence type="ECO:0000256" key="4">
    <source>
        <dbReference type="SAM" id="Phobius"/>
    </source>
</evidence>
<dbReference type="InterPro" id="IPR042002">
    <property type="entry name" value="Sortase_C"/>
</dbReference>
<organism evidence="5 6">
    <name type="scientific">Enterococcus devriesei</name>
    <dbReference type="NCBI Taxonomy" id="319970"/>
    <lineage>
        <taxon>Bacteria</taxon>
        <taxon>Bacillati</taxon>
        <taxon>Bacillota</taxon>
        <taxon>Bacilli</taxon>
        <taxon>Lactobacillales</taxon>
        <taxon>Enterococcaceae</taxon>
        <taxon>Enterococcus</taxon>
    </lineage>
</organism>
<gene>
    <name evidence="5" type="ORF">RV00_GL000809</name>
</gene>
<accession>A0A1L8SR71</accession>
<feature type="transmembrane region" description="Helical" evidence="4">
    <location>
        <begin position="249"/>
        <end position="269"/>
    </location>
</feature>
<dbReference type="OrthoDB" id="1648028at2"/>